<sequence>MRPVLLFLKRKKKSYIRDGKERRCERTIFHFLGGSQLKDPFRKFFEYLHKHFFYFILASYLFGGIFPGLGLTIRDINFGTFTFLDGGKIKVSLSLVLLSLLLLNAGLGIKTSELFHLLKKPILLFVGLFANLSIPILFTFLVSFLMIVWHNPDEVQNILVGLALIASMPIAASSTAWSQKSNGNLALSLGLVVFSTILSPVTTPIGLHSIGFITTGDYSEDLHEIAGQGVGAFLFLSVLLPTIVGIGLHFLLPKDSAEKIKKPIKEINLLNLLILNYSNASVVLPQVFTNPDWDFLFVILLITGGLCSFSFFLGFVIARVFKTSDSEKSSLVFGLGMNNNGTGLVLASLSLADHPSVMLPIIFYNLVQHIVASYADNRLSGDRKEL</sequence>
<dbReference type="Gene3D" id="1.20.1530.20">
    <property type="match status" value="1"/>
</dbReference>
<comment type="caution">
    <text evidence="6">The sequence shown here is derived from an EMBL/GenBank/DDBJ whole genome shotgun (WGS) entry which is preliminary data.</text>
</comment>
<dbReference type="EMBL" id="RQEP01000018">
    <property type="protein sequence ID" value="TGK00895.1"/>
    <property type="molecule type" value="Genomic_DNA"/>
</dbReference>
<organism evidence="6 7">
    <name type="scientific">Leptospira semungkisensis</name>
    <dbReference type="NCBI Taxonomy" id="2484985"/>
    <lineage>
        <taxon>Bacteria</taxon>
        <taxon>Pseudomonadati</taxon>
        <taxon>Spirochaetota</taxon>
        <taxon>Spirochaetia</taxon>
        <taxon>Leptospirales</taxon>
        <taxon>Leptospiraceae</taxon>
        <taxon>Leptospira</taxon>
    </lineage>
</organism>
<feature type="transmembrane region" description="Helical" evidence="5">
    <location>
        <begin position="185"/>
        <end position="205"/>
    </location>
</feature>
<dbReference type="InterPro" id="IPR004710">
    <property type="entry name" value="Bilac:Na_transpt"/>
</dbReference>
<reference evidence="6" key="1">
    <citation type="journal article" date="2019" name="PLoS Negl. Trop. Dis.">
        <title>Revisiting the worldwide diversity of Leptospira species in the environment.</title>
        <authorList>
            <person name="Vincent A.T."/>
            <person name="Schiettekatte O."/>
            <person name="Bourhy P."/>
            <person name="Veyrier F.J."/>
            <person name="Picardeau M."/>
        </authorList>
    </citation>
    <scope>NUCLEOTIDE SEQUENCE [LARGE SCALE GENOMIC DNA]</scope>
    <source>
        <strain evidence="6">SSS9</strain>
    </source>
</reference>
<evidence type="ECO:0000256" key="3">
    <source>
        <dbReference type="ARBA" id="ARBA00022989"/>
    </source>
</evidence>
<feature type="transmembrane region" description="Helical" evidence="5">
    <location>
        <begin position="91"/>
        <end position="109"/>
    </location>
</feature>
<dbReference type="InterPro" id="IPR038770">
    <property type="entry name" value="Na+/solute_symporter_sf"/>
</dbReference>
<dbReference type="Pfam" id="PF01758">
    <property type="entry name" value="SBF"/>
    <property type="match status" value="1"/>
</dbReference>
<dbReference type="PANTHER" id="PTHR10361">
    <property type="entry name" value="SODIUM-BILE ACID COTRANSPORTER"/>
    <property type="match status" value="1"/>
</dbReference>
<keyword evidence="2 5" id="KW-0812">Transmembrane</keyword>
<evidence type="ECO:0000256" key="4">
    <source>
        <dbReference type="ARBA" id="ARBA00023136"/>
    </source>
</evidence>
<protein>
    <submittedName>
        <fullName evidence="6">Na+-dependent transporter</fullName>
    </submittedName>
</protein>
<dbReference type="OrthoDB" id="185500at2"/>
<keyword evidence="7" id="KW-1185">Reference proteome</keyword>
<dbReference type="AlphaFoldDB" id="A0A4R9FR90"/>
<feature type="transmembrane region" description="Helical" evidence="5">
    <location>
        <begin position="52"/>
        <end position="71"/>
    </location>
</feature>
<evidence type="ECO:0000256" key="1">
    <source>
        <dbReference type="ARBA" id="ARBA00004141"/>
    </source>
</evidence>
<name>A0A4R9FR90_9LEPT</name>
<feature type="transmembrane region" description="Helical" evidence="5">
    <location>
        <begin position="121"/>
        <end position="149"/>
    </location>
</feature>
<accession>A0A4R9FR90</accession>
<evidence type="ECO:0000313" key="6">
    <source>
        <dbReference type="EMBL" id="TGK00895.1"/>
    </source>
</evidence>
<keyword evidence="3 5" id="KW-1133">Transmembrane helix</keyword>
<feature type="transmembrane region" description="Helical" evidence="5">
    <location>
        <begin position="357"/>
        <end position="375"/>
    </location>
</feature>
<dbReference type="GO" id="GO:0016020">
    <property type="term" value="C:membrane"/>
    <property type="evidence" value="ECO:0007669"/>
    <property type="project" value="UniProtKB-SubCell"/>
</dbReference>
<feature type="transmembrane region" description="Helical" evidence="5">
    <location>
        <begin position="330"/>
        <end position="351"/>
    </location>
</feature>
<evidence type="ECO:0000256" key="5">
    <source>
        <dbReference type="SAM" id="Phobius"/>
    </source>
</evidence>
<feature type="transmembrane region" description="Helical" evidence="5">
    <location>
        <begin position="155"/>
        <end position="173"/>
    </location>
</feature>
<feature type="transmembrane region" description="Helical" evidence="5">
    <location>
        <begin position="225"/>
        <end position="248"/>
    </location>
</feature>
<evidence type="ECO:0000256" key="2">
    <source>
        <dbReference type="ARBA" id="ARBA00022692"/>
    </source>
</evidence>
<dbReference type="Proteomes" id="UP000297453">
    <property type="component" value="Unassembled WGS sequence"/>
</dbReference>
<evidence type="ECO:0000313" key="7">
    <source>
        <dbReference type="Proteomes" id="UP000297453"/>
    </source>
</evidence>
<feature type="transmembrane region" description="Helical" evidence="5">
    <location>
        <begin position="295"/>
        <end position="318"/>
    </location>
</feature>
<feature type="transmembrane region" description="Helical" evidence="5">
    <location>
        <begin position="269"/>
        <end position="289"/>
    </location>
</feature>
<dbReference type="InterPro" id="IPR002657">
    <property type="entry name" value="BilAc:Na_symport/Acr3"/>
</dbReference>
<proteinExistence type="predicted"/>
<comment type="subcellular location">
    <subcellularLocation>
        <location evidence="1">Membrane</location>
        <topology evidence="1">Multi-pass membrane protein</topology>
    </subcellularLocation>
</comment>
<dbReference type="PANTHER" id="PTHR10361:SF28">
    <property type="entry name" value="P3 PROTEIN-RELATED"/>
    <property type="match status" value="1"/>
</dbReference>
<keyword evidence="4 5" id="KW-0472">Membrane</keyword>
<gene>
    <name evidence="6" type="ORF">EHO59_13315</name>
</gene>